<dbReference type="EMBL" id="JADEWZ010000028">
    <property type="protein sequence ID" value="MBE9117693.1"/>
    <property type="molecule type" value="Genomic_DNA"/>
</dbReference>
<dbReference type="AlphaFoldDB" id="A0A8J7DZZ7"/>
<sequence length="765" mass="84748">MAHLPFQFPKNLKRLALCFPLAIGLCAIAPKSASACFPTPGSRPAPLEERVSTTPYVFEGTITQVNGDILTIRVNRYFQGEGSELVRLSGFNQHSCQDIINETGGRYLFFAEPGEKGNLNAAYDGAFGSVRSWSEEIETELGKLGGGKESNSSDEPLPQSVANAVKFAAARETGRSTSTIQILQAEPFTWSDNCLGLPFADRGCRRTTVEGWKVTVRAGNRRLIYRTNERGNIVYRDRENSPPPSEENSEEDLKTLPRSVANAVKIAAARETRGFPREIEILSAEPHTWSNGCLGLTLPNRACTQALVEGWRVTVRAGNRQLVYRTDSRGFAVYLDDTNRSHSLPKSVVDAVKRETTQVFGISPDKLQVANAKPETWSNGCLGVNIRDIACTEALVEGWLVELQVGNQQVIQPREDRNSVLIQPVEVKRFIYRTDASGNTVYLDNGVDVLPANIREAVLANATRKTQLPRGQLRITEAFPQVWDGCFGIYEDPRQICTKIAIFGWQVAIEGTDNSLLVYHTNQDNSEVRLNVNASRVNSEDTAAFPTSVKQSVLNAAARRTGLSPERLRVTAVQRRTWDGCLGIYRDRAACPDIGIFGWKVTVESGENRLIYHTDANGSDVRLNVPESRLANNRDRDEDRTSLPKGAIFRAISSGGFVGGMTEITLWSNGKVTRQSSFIGNGQPQTHRVSRQQVRNFQRTLRQQNFTRYDGLNFPPPPGSADIIGMTLMSQRGVTNVADYDRDKLPQPLQIILESWGELLGSLEE</sequence>
<evidence type="ECO:0000256" key="1">
    <source>
        <dbReference type="SAM" id="MobiDB-lite"/>
    </source>
</evidence>
<comment type="caution">
    <text evidence="3">The sequence shown here is derived from an EMBL/GenBank/DDBJ whole genome shotgun (WGS) entry which is preliminary data.</text>
</comment>
<evidence type="ECO:0000256" key="2">
    <source>
        <dbReference type="SAM" id="SignalP"/>
    </source>
</evidence>
<organism evidence="3 4">
    <name type="scientific">Lusitaniella coriacea LEGE 07157</name>
    <dbReference type="NCBI Taxonomy" id="945747"/>
    <lineage>
        <taxon>Bacteria</taxon>
        <taxon>Bacillati</taxon>
        <taxon>Cyanobacteriota</taxon>
        <taxon>Cyanophyceae</taxon>
        <taxon>Spirulinales</taxon>
        <taxon>Lusitaniellaceae</taxon>
        <taxon>Lusitaniella</taxon>
    </lineage>
</organism>
<evidence type="ECO:0000313" key="4">
    <source>
        <dbReference type="Proteomes" id="UP000654482"/>
    </source>
</evidence>
<feature type="region of interest" description="Disordered" evidence="1">
    <location>
        <begin position="235"/>
        <end position="255"/>
    </location>
</feature>
<feature type="chain" id="PRO_5035277434" evidence="2">
    <location>
        <begin position="36"/>
        <end position="765"/>
    </location>
</feature>
<feature type="signal peptide" evidence="2">
    <location>
        <begin position="1"/>
        <end position="35"/>
    </location>
</feature>
<proteinExistence type="predicted"/>
<keyword evidence="2" id="KW-0732">Signal</keyword>
<evidence type="ECO:0000313" key="3">
    <source>
        <dbReference type="EMBL" id="MBE9117693.1"/>
    </source>
</evidence>
<accession>A0A8J7DZZ7</accession>
<dbReference type="Proteomes" id="UP000654482">
    <property type="component" value="Unassembled WGS sequence"/>
</dbReference>
<gene>
    <name evidence="3" type="ORF">IQ249_17490</name>
</gene>
<protein>
    <submittedName>
        <fullName evidence="3">Uncharacterized protein</fullName>
    </submittedName>
</protein>
<name>A0A8J7DZZ7_9CYAN</name>
<reference evidence="3" key="1">
    <citation type="submission" date="2020-10" db="EMBL/GenBank/DDBJ databases">
        <authorList>
            <person name="Castelo-Branco R."/>
            <person name="Eusebio N."/>
            <person name="Adriana R."/>
            <person name="Vieira A."/>
            <person name="Brugerolle De Fraissinette N."/>
            <person name="Rezende De Castro R."/>
            <person name="Schneider M.P."/>
            <person name="Vasconcelos V."/>
            <person name="Leao P.N."/>
        </authorList>
    </citation>
    <scope>NUCLEOTIDE SEQUENCE</scope>
    <source>
        <strain evidence="3">LEGE 07157</strain>
    </source>
</reference>
<keyword evidence="4" id="KW-1185">Reference proteome</keyword>
<dbReference type="RefSeq" id="WP_194030775.1">
    <property type="nucleotide sequence ID" value="NZ_JADEWZ010000028.1"/>
</dbReference>